<name>A0A8H4PNA5_9HYPO</name>
<evidence type="ECO:0000313" key="3">
    <source>
        <dbReference type="Proteomes" id="UP000557566"/>
    </source>
</evidence>
<sequence length="353" mass="41160">MDPLQRDEQIFLGCTRLERLFYEMREPVEEMYFLETAEEMYFLEPAEEKATLRQRFLEQDPDQIFQQWADMAKDDWFGRHCMRTERVVQRDELLQIIWDTPCKNPDQLAKNLRTFNRCKAAQLFLGESSFGGVLTGYAISPGSYRLHSDISRKEMSHPRNPSILNRHVLSMDRDPVTSEGPNSPRKRREENRSLGEDSAISLRSACSQDFKDTEPFCFLQLGSLKACSGQVWADVRDKGQEAINSAQFEGNGYAVVVELSPSGYPRGPVYVVYNSHDYRQHNRKDLMHHEPPHTRRLYPDCNQEFFLAKIADKLENLDTKLFDFEVVEEHRRSIMRTKLDGVQQRIIPNDIIA</sequence>
<feature type="region of interest" description="Disordered" evidence="1">
    <location>
        <begin position="151"/>
        <end position="197"/>
    </location>
</feature>
<dbReference type="AlphaFoldDB" id="A0A8H4PNA5"/>
<dbReference type="Proteomes" id="UP000557566">
    <property type="component" value="Unassembled WGS sequence"/>
</dbReference>
<gene>
    <name evidence="2" type="ORF">G6O67_006818</name>
</gene>
<reference evidence="2 3" key="1">
    <citation type="journal article" date="2020" name="Genome Biol. Evol.">
        <title>A new high-quality draft genome assembly of the Chinese cordyceps Ophiocordyceps sinensis.</title>
        <authorList>
            <person name="Shu R."/>
            <person name="Zhang J."/>
            <person name="Meng Q."/>
            <person name="Zhang H."/>
            <person name="Zhou G."/>
            <person name="Li M."/>
            <person name="Wu P."/>
            <person name="Zhao Y."/>
            <person name="Chen C."/>
            <person name="Qin Q."/>
        </authorList>
    </citation>
    <scope>NUCLEOTIDE SEQUENCE [LARGE SCALE GENOMIC DNA]</scope>
    <source>
        <strain evidence="2 3">IOZ07</strain>
    </source>
</reference>
<organism evidence="2 3">
    <name type="scientific">Ophiocordyceps sinensis</name>
    <dbReference type="NCBI Taxonomy" id="72228"/>
    <lineage>
        <taxon>Eukaryota</taxon>
        <taxon>Fungi</taxon>
        <taxon>Dikarya</taxon>
        <taxon>Ascomycota</taxon>
        <taxon>Pezizomycotina</taxon>
        <taxon>Sordariomycetes</taxon>
        <taxon>Hypocreomycetidae</taxon>
        <taxon>Hypocreales</taxon>
        <taxon>Ophiocordycipitaceae</taxon>
        <taxon>Ophiocordyceps</taxon>
    </lineage>
</organism>
<proteinExistence type="predicted"/>
<evidence type="ECO:0000256" key="1">
    <source>
        <dbReference type="SAM" id="MobiDB-lite"/>
    </source>
</evidence>
<comment type="caution">
    <text evidence="2">The sequence shown here is derived from an EMBL/GenBank/DDBJ whole genome shotgun (WGS) entry which is preliminary data.</text>
</comment>
<protein>
    <submittedName>
        <fullName evidence="2">Uncharacterized protein</fullName>
    </submittedName>
</protein>
<keyword evidence="3" id="KW-1185">Reference proteome</keyword>
<accession>A0A8H4PNA5</accession>
<evidence type="ECO:0000313" key="2">
    <source>
        <dbReference type="EMBL" id="KAF4506769.1"/>
    </source>
</evidence>
<dbReference type="EMBL" id="JAAVMX010000007">
    <property type="protein sequence ID" value="KAF4506769.1"/>
    <property type="molecule type" value="Genomic_DNA"/>
</dbReference>
<dbReference type="OrthoDB" id="5430299at2759"/>